<proteinExistence type="predicted"/>
<dbReference type="EMBL" id="BAAADO010000004">
    <property type="protein sequence ID" value="GAA0494645.1"/>
    <property type="molecule type" value="Genomic_DNA"/>
</dbReference>
<comment type="caution">
    <text evidence="2">The sequence shown here is derived from an EMBL/GenBank/DDBJ whole genome shotgun (WGS) entry which is preliminary data.</text>
</comment>
<evidence type="ECO:0000313" key="3">
    <source>
        <dbReference type="Proteomes" id="UP001500880"/>
    </source>
</evidence>
<feature type="transmembrane region" description="Helical" evidence="1">
    <location>
        <begin position="78"/>
        <end position="96"/>
    </location>
</feature>
<feature type="transmembrane region" description="Helical" evidence="1">
    <location>
        <begin position="54"/>
        <end position="72"/>
    </location>
</feature>
<dbReference type="Proteomes" id="UP001500880">
    <property type="component" value="Unassembled WGS sequence"/>
</dbReference>
<gene>
    <name evidence="2" type="ORF">GCM10008986_21580</name>
</gene>
<evidence type="ECO:0000313" key="2">
    <source>
        <dbReference type="EMBL" id="GAA0494645.1"/>
    </source>
</evidence>
<dbReference type="InterPro" id="IPR025620">
    <property type="entry name" value="YlaH"/>
</dbReference>
<name>A0ABN1BC70_9BACI</name>
<feature type="transmembrane region" description="Helical" evidence="1">
    <location>
        <begin position="23"/>
        <end position="42"/>
    </location>
</feature>
<organism evidence="2 3">
    <name type="scientific">Salinibacillus aidingensis</name>
    <dbReference type="NCBI Taxonomy" id="237684"/>
    <lineage>
        <taxon>Bacteria</taxon>
        <taxon>Bacillati</taxon>
        <taxon>Bacillota</taxon>
        <taxon>Bacilli</taxon>
        <taxon>Bacillales</taxon>
        <taxon>Bacillaceae</taxon>
        <taxon>Salinibacillus</taxon>
    </lineage>
</organism>
<dbReference type="Pfam" id="PF14036">
    <property type="entry name" value="YlaH"/>
    <property type="match status" value="1"/>
</dbReference>
<keyword evidence="1" id="KW-0472">Membrane</keyword>
<sequence>MSDQEIIASQGFRPLTEFMLNDVGGQTGIILLYATIFIFAAITYKLGFARKIPLLKSIIIYILLALGCYVLLFFAVLLPILEVLVISSLVLAIYRYRLAQERKRRNGEGVGKQT</sequence>
<keyword evidence="1" id="KW-1133">Transmembrane helix</keyword>
<reference evidence="2 3" key="1">
    <citation type="journal article" date="2019" name="Int. J. Syst. Evol. Microbiol.">
        <title>The Global Catalogue of Microorganisms (GCM) 10K type strain sequencing project: providing services to taxonomists for standard genome sequencing and annotation.</title>
        <authorList>
            <consortium name="The Broad Institute Genomics Platform"/>
            <consortium name="The Broad Institute Genome Sequencing Center for Infectious Disease"/>
            <person name="Wu L."/>
            <person name="Ma J."/>
        </authorList>
    </citation>
    <scope>NUCLEOTIDE SEQUENCE [LARGE SCALE GENOMIC DNA]</scope>
    <source>
        <strain evidence="2 3">JCM 12389</strain>
    </source>
</reference>
<dbReference type="RefSeq" id="WP_425542216.1">
    <property type="nucleotide sequence ID" value="NZ_BAAADO010000004.1"/>
</dbReference>
<keyword evidence="1" id="KW-0812">Transmembrane</keyword>
<accession>A0ABN1BC70</accession>
<evidence type="ECO:0000256" key="1">
    <source>
        <dbReference type="SAM" id="Phobius"/>
    </source>
</evidence>
<protein>
    <submittedName>
        <fullName evidence="2">YlaH-like family protein</fullName>
    </submittedName>
</protein>
<keyword evidence="3" id="KW-1185">Reference proteome</keyword>